<dbReference type="OrthoDB" id="822156at2"/>
<sequence>MQTLQAKNTYPLTALFIIIIIIGVQWGFYESYTSQFPNFENSTNVIHIHGALLMAWLGLLVVQPMLIYFKKLKLHRNLGKVSYLLGPLIIISMFLVGKGSYWRGVDVIPESENLGFMALDIRGLVTFAIFWALAMGYRKTPSAHMRYMIATGILAIGPGVGRGLMSSFDFSSFAALTITDALDLVIVGVLLGVDLAKKNNYKPYLVVFLLLLLGSVLWQIKDSNFWQSSATTYVKLFY</sequence>
<reference evidence="3" key="1">
    <citation type="submission" date="2016-11" db="EMBL/GenBank/DDBJ databases">
        <authorList>
            <person name="Varghese N."/>
            <person name="Submissions S."/>
        </authorList>
    </citation>
    <scope>NUCLEOTIDE SEQUENCE [LARGE SCALE GENOMIC DNA]</scope>
    <source>
        <strain evidence="3">DSM 15292</strain>
    </source>
</reference>
<proteinExistence type="predicted"/>
<feature type="transmembrane region" description="Helical" evidence="1">
    <location>
        <begin position="81"/>
        <end position="102"/>
    </location>
</feature>
<dbReference type="AlphaFoldDB" id="A0A1N6H433"/>
<dbReference type="RefSeq" id="WP_074226323.1">
    <property type="nucleotide sequence ID" value="NZ_FSRC01000003.1"/>
</dbReference>
<keyword evidence="1" id="KW-1133">Transmembrane helix</keyword>
<feature type="transmembrane region" description="Helical" evidence="1">
    <location>
        <begin position="147"/>
        <end position="164"/>
    </location>
</feature>
<keyword evidence="1" id="KW-0812">Transmembrane</keyword>
<keyword evidence="3" id="KW-1185">Reference proteome</keyword>
<feature type="transmembrane region" description="Helical" evidence="1">
    <location>
        <begin position="114"/>
        <end position="135"/>
    </location>
</feature>
<accession>A0A1N6H433</accession>
<dbReference type="Proteomes" id="UP000185221">
    <property type="component" value="Unassembled WGS sequence"/>
</dbReference>
<protein>
    <submittedName>
        <fullName evidence="2">Uncharacterized protein</fullName>
    </submittedName>
</protein>
<organism evidence="2 3">
    <name type="scientific">Algoriphagus halophilus</name>
    <dbReference type="NCBI Taxonomy" id="226505"/>
    <lineage>
        <taxon>Bacteria</taxon>
        <taxon>Pseudomonadati</taxon>
        <taxon>Bacteroidota</taxon>
        <taxon>Cytophagia</taxon>
        <taxon>Cytophagales</taxon>
        <taxon>Cyclobacteriaceae</taxon>
        <taxon>Algoriphagus</taxon>
    </lineage>
</organism>
<evidence type="ECO:0000313" key="3">
    <source>
        <dbReference type="Proteomes" id="UP000185221"/>
    </source>
</evidence>
<name>A0A1N6H433_9BACT</name>
<evidence type="ECO:0000256" key="1">
    <source>
        <dbReference type="SAM" id="Phobius"/>
    </source>
</evidence>
<feature type="transmembrane region" description="Helical" evidence="1">
    <location>
        <begin position="12"/>
        <end position="28"/>
    </location>
</feature>
<dbReference type="STRING" id="226505.SAMN05444394_3537"/>
<feature type="transmembrane region" description="Helical" evidence="1">
    <location>
        <begin position="203"/>
        <end position="220"/>
    </location>
</feature>
<evidence type="ECO:0000313" key="2">
    <source>
        <dbReference type="EMBL" id="SIO14519.1"/>
    </source>
</evidence>
<feature type="transmembrane region" description="Helical" evidence="1">
    <location>
        <begin position="170"/>
        <end position="191"/>
    </location>
</feature>
<feature type="transmembrane region" description="Helical" evidence="1">
    <location>
        <begin position="48"/>
        <end position="69"/>
    </location>
</feature>
<dbReference type="EMBL" id="FSRC01000003">
    <property type="protein sequence ID" value="SIO14519.1"/>
    <property type="molecule type" value="Genomic_DNA"/>
</dbReference>
<gene>
    <name evidence="2" type="ORF">SAMN05444394_3537</name>
</gene>
<keyword evidence="1" id="KW-0472">Membrane</keyword>